<dbReference type="GO" id="GO:0010333">
    <property type="term" value="F:terpene synthase activity"/>
    <property type="evidence" value="ECO:0007669"/>
    <property type="project" value="InterPro"/>
</dbReference>
<sequence>MDHKPRVFCGFRTLRATQLSMGLPDALFNIMDVFYRHFQEAKNIIQRRLPPSSYVGQQPDLSRLAVSLDEKHEISPVEYAHDPVPNTPAYVAVSDFPFPKSAFEANNRHQSFAIRLQPRLSCLPYRCSLDATYENRFWKSGLESSCILLQLLAADRSATDIVVGNDITMAKLAQKESRHGMEHRFCKAATYMYPFSDEERMRLLSSSMVMMFLFDDKGEETSEISLKTFVDDFVQRLGNASSETSLRSVLQKHIDSVMQGFRKGDSTAGNGGREVIEAMGQSFQRMRPEKDFQTLGQYLEFRRDNVGADYVLAAVKFSIGSNIVIADPRLSRYLTLVKDHLAIINDMASFDKEKRGFEQGSSSDLINIVDVVQRLFSLPDIRSSKALAYAYQLQTEAWMREELQVLEDRGDLDAEQWRYLEATYVCAAGNAFFSMTSSRYGGEAAKLHPPC</sequence>
<dbReference type="GO" id="GO:0046872">
    <property type="term" value="F:metal ion binding"/>
    <property type="evidence" value="ECO:0007669"/>
    <property type="project" value="UniProtKB-KW"/>
</dbReference>
<evidence type="ECO:0000256" key="2">
    <source>
        <dbReference type="ARBA" id="ARBA00006333"/>
    </source>
</evidence>
<keyword evidence="3 4" id="KW-0460">Magnesium</keyword>
<dbReference type="InterPro" id="IPR034686">
    <property type="entry name" value="Terpene_cyclase-like_2"/>
</dbReference>
<dbReference type="Pfam" id="PF19086">
    <property type="entry name" value="Terpene_syn_C_2"/>
    <property type="match status" value="1"/>
</dbReference>
<dbReference type="PANTHER" id="PTHR35201:SF4">
    <property type="entry name" value="BETA-PINACENE SYNTHASE-RELATED"/>
    <property type="match status" value="1"/>
</dbReference>
<evidence type="ECO:0000256" key="3">
    <source>
        <dbReference type="ARBA" id="ARBA00022842"/>
    </source>
</evidence>
<reference evidence="5" key="1">
    <citation type="submission" date="2021-03" db="EMBL/GenBank/DDBJ databases">
        <authorList>
            <person name="Tagirdzhanova G."/>
        </authorList>
    </citation>
    <scope>NUCLEOTIDE SEQUENCE</scope>
</reference>
<dbReference type="EC" id="4.2.3.-" evidence="4"/>
<dbReference type="EMBL" id="CAJPDT010000109">
    <property type="protein sequence ID" value="CAF9938501.1"/>
    <property type="molecule type" value="Genomic_DNA"/>
</dbReference>
<evidence type="ECO:0000256" key="4">
    <source>
        <dbReference type="RuleBase" id="RU366034"/>
    </source>
</evidence>
<dbReference type="OrthoDB" id="3004402at2759"/>
<dbReference type="Gene3D" id="1.10.600.10">
    <property type="entry name" value="Farnesyl Diphosphate Synthase"/>
    <property type="match status" value="1"/>
</dbReference>
<comment type="similarity">
    <text evidence="2 4">Belongs to the terpene synthase family.</text>
</comment>
<gene>
    <name evidence="5" type="ORF">IMSHALPRED_000821</name>
</gene>
<comment type="caution">
    <text evidence="5">The sequence shown here is derived from an EMBL/GenBank/DDBJ whole genome shotgun (WGS) entry which is preliminary data.</text>
</comment>
<keyword evidence="4" id="KW-0479">Metal-binding</keyword>
<evidence type="ECO:0000256" key="1">
    <source>
        <dbReference type="ARBA" id="ARBA00001946"/>
    </source>
</evidence>
<name>A0A8H3J0M6_9LECA</name>
<proteinExistence type="inferred from homology"/>
<accession>A0A8H3J0M6</accession>
<organism evidence="5 6">
    <name type="scientific">Imshaugia aleurites</name>
    <dbReference type="NCBI Taxonomy" id="172621"/>
    <lineage>
        <taxon>Eukaryota</taxon>
        <taxon>Fungi</taxon>
        <taxon>Dikarya</taxon>
        <taxon>Ascomycota</taxon>
        <taxon>Pezizomycotina</taxon>
        <taxon>Lecanoromycetes</taxon>
        <taxon>OSLEUM clade</taxon>
        <taxon>Lecanoromycetidae</taxon>
        <taxon>Lecanorales</taxon>
        <taxon>Lecanorineae</taxon>
        <taxon>Parmeliaceae</taxon>
        <taxon>Imshaugia</taxon>
    </lineage>
</organism>
<dbReference type="SUPFAM" id="SSF48576">
    <property type="entry name" value="Terpenoid synthases"/>
    <property type="match status" value="1"/>
</dbReference>
<dbReference type="GO" id="GO:0008299">
    <property type="term" value="P:isoprenoid biosynthetic process"/>
    <property type="evidence" value="ECO:0007669"/>
    <property type="project" value="UniProtKB-ARBA"/>
</dbReference>
<keyword evidence="6" id="KW-1185">Reference proteome</keyword>
<dbReference type="PANTHER" id="PTHR35201">
    <property type="entry name" value="TERPENE SYNTHASE"/>
    <property type="match status" value="1"/>
</dbReference>
<keyword evidence="4" id="KW-0456">Lyase</keyword>
<dbReference type="Proteomes" id="UP000664534">
    <property type="component" value="Unassembled WGS sequence"/>
</dbReference>
<comment type="cofactor">
    <cofactor evidence="1 4">
        <name>Mg(2+)</name>
        <dbReference type="ChEBI" id="CHEBI:18420"/>
    </cofactor>
</comment>
<dbReference type="AlphaFoldDB" id="A0A8H3J0M6"/>
<evidence type="ECO:0000313" key="5">
    <source>
        <dbReference type="EMBL" id="CAF9938501.1"/>
    </source>
</evidence>
<dbReference type="InterPro" id="IPR008949">
    <property type="entry name" value="Isoprenoid_synthase_dom_sf"/>
</dbReference>
<protein>
    <recommendedName>
        <fullName evidence="4">Terpene synthase</fullName>
        <ecNumber evidence="4">4.2.3.-</ecNumber>
    </recommendedName>
</protein>
<evidence type="ECO:0000313" key="6">
    <source>
        <dbReference type="Proteomes" id="UP000664534"/>
    </source>
</evidence>